<dbReference type="GO" id="GO:0018580">
    <property type="term" value="F:nitronate monooxygenase activity"/>
    <property type="evidence" value="ECO:0007669"/>
    <property type="project" value="InterPro"/>
</dbReference>
<dbReference type="Gene3D" id="3.20.20.70">
    <property type="entry name" value="Aldolase class I"/>
    <property type="match status" value="1"/>
</dbReference>
<evidence type="ECO:0000256" key="3">
    <source>
        <dbReference type="ARBA" id="ARBA00022630"/>
    </source>
</evidence>
<dbReference type="EMBL" id="CP002739">
    <property type="protein sequence ID" value="AEF16183.1"/>
    <property type="molecule type" value="Genomic_DNA"/>
</dbReference>
<sequence length="376" mass="41280">MPRIFKSYEEEFTIDINIKSLKIGDLVAKLPIIQGGMGVGVSLSNLASAVANEGGIGVISAAGIGMLEKDFATNYIEANIRALRKEIKKAREKTKGIIGVNIMVALSNFADMVKASIDEGIDIIFSGAGLPLNLPKFLNKTSKTKLVPIVSSERAFNLIAKRWLQKYDYLPDAVVVEGPMAGGHLGYSSEQISSPDYSLDKILKNVLEETRQYEKISGRQIPVIAAGGIYTGEDIYKYLKMGAAGVQMATRFVTTDECDASDEFKKSYLNCKKEDIAIIESPVGMPGRAIINKFLNDVKSGERKPYKCLYHCIKTCDYKKSPYCISQALINAQKGLMENGFAFAGANAYRADKIIPVKELISTLMDEYNKSLYLSI</sequence>
<dbReference type="KEGG" id="txy:Thexy_0120"/>
<name>F6BFA5_THEXL</name>
<gene>
    <name evidence="6" type="ordered locus">Thexy_0120</name>
</gene>
<evidence type="ECO:0000313" key="7">
    <source>
        <dbReference type="Proteomes" id="UP000007239"/>
    </source>
</evidence>
<keyword evidence="5" id="KW-0560">Oxidoreductase</keyword>
<protein>
    <recommendedName>
        <fullName evidence="2">Probable nitronate monooxygenase</fullName>
    </recommendedName>
</protein>
<keyword evidence="3" id="KW-0285">Flavoprotein</keyword>
<dbReference type="Proteomes" id="UP000007239">
    <property type="component" value="Chromosome"/>
</dbReference>
<dbReference type="InterPro" id="IPR013785">
    <property type="entry name" value="Aldolase_TIM"/>
</dbReference>
<organism evidence="6 7">
    <name type="scientific">Thermoanaerobacterium xylanolyticum (strain ATCC 49914 / DSM 7097 / LX-11)</name>
    <dbReference type="NCBI Taxonomy" id="858215"/>
    <lineage>
        <taxon>Bacteria</taxon>
        <taxon>Bacillati</taxon>
        <taxon>Bacillota</taxon>
        <taxon>Clostridia</taxon>
        <taxon>Thermoanaerobacterales</taxon>
        <taxon>Thermoanaerobacteraceae</taxon>
        <taxon>Thermoanaerobacterium</taxon>
    </lineage>
</organism>
<dbReference type="PANTHER" id="PTHR32332:SF18">
    <property type="entry name" value="2-NITROPROPANE DIOXYGENASE"/>
    <property type="match status" value="1"/>
</dbReference>
<keyword evidence="7" id="KW-1185">Reference proteome</keyword>
<dbReference type="STRING" id="858215.Thexy_0120"/>
<dbReference type="RefSeq" id="WP_013786945.1">
    <property type="nucleotide sequence ID" value="NC_015555.1"/>
</dbReference>
<reference evidence="6" key="1">
    <citation type="submission" date="2011-05" db="EMBL/GenBank/DDBJ databases">
        <title>Complete sequence of Thermoanaerobacterium xylanolyticum LX-11.</title>
        <authorList>
            <consortium name="US DOE Joint Genome Institute"/>
            <person name="Lucas S."/>
            <person name="Han J."/>
            <person name="Lapidus A."/>
            <person name="Cheng J.-F."/>
            <person name="Goodwin L."/>
            <person name="Pitluck S."/>
            <person name="Peters L."/>
            <person name="Mikhailova N."/>
            <person name="Lu M."/>
            <person name="Han C."/>
            <person name="Tapia R."/>
            <person name="Land M."/>
            <person name="Hauser L."/>
            <person name="Kyrpides N."/>
            <person name="Ivanova N."/>
            <person name="Pagani I."/>
            <person name="Hemme C."/>
            <person name="Woyke T."/>
        </authorList>
    </citation>
    <scope>NUCLEOTIDE SEQUENCE</scope>
    <source>
        <strain evidence="6">LX-11</strain>
    </source>
</reference>
<comment type="function">
    <text evidence="1">Nitronate monooxygenase that uses molecular oxygen to catalyze the oxidative denitrification of alkyl nitronates. Acts on propionate 3-nitronate (P3N), the presumed physiological substrate. Probably functions in the detoxification of P3N, a metabolic poison produced by plants and fungi as a defense mechanism.</text>
</comment>
<accession>F6BFA5</accession>
<keyword evidence="4" id="KW-0288">FMN</keyword>
<dbReference type="Pfam" id="PF03060">
    <property type="entry name" value="NMO"/>
    <property type="match status" value="1"/>
</dbReference>
<dbReference type="CDD" id="cd04730">
    <property type="entry name" value="NPD_like"/>
    <property type="match status" value="1"/>
</dbReference>
<dbReference type="AlphaFoldDB" id="F6BFA5"/>
<dbReference type="eggNOG" id="COG2070">
    <property type="taxonomic scope" value="Bacteria"/>
</dbReference>
<dbReference type="HOGENOM" id="CLU_038732_0_1_9"/>
<dbReference type="GO" id="GO:0051213">
    <property type="term" value="F:dioxygenase activity"/>
    <property type="evidence" value="ECO:0007669"/>
    <property type="project" value="UniProtKB-KW"/>
</dbReference>
<dbReference type="PANTHER" id="PTHR32332">
    <property type="entry name" value="2-NITROPROPANE DIOXYGENASE"/>
    <property type="match status" value="1"/>
</dbReference>
<evidence type="ECO:0000256" key="1">
    <source>
        <dbReference type="ARBA" id="ARBA00003535"/>
    </source>
</evidence>
<dbReference type="InterPro" id="IPR004136">
    <property type="entry name" value="NMO"/>
</dbReference>
<evidence type="ECO:0000256" key="2">
    <source>
        <dbReference type="ARBA" id="ARBA00013457"/>
    </source>
</evidence>
<keyword evidence="6" id="KW-0223">Dioxygenase</keyword>
<proteinExistence type="predicted"/>
<evidence type="ECO:0000313" key="6">
    <source>
        <dbReference type="EMBL" id="AEF16183.1"/>
    </source>
</evidence>
<dbReference type="SUPFAM" id="SSF51412">
    <property type="entry name" value="Inosine monophosphate dehydrogenase (IMPDH)"/>
    <property type="match status" value="1"/>
</dbReference>
<evidence type="ECO:0000256" key="5">
    <source>
        <dbReference type="ARBA" id="ARBA00023002"/>
    </source>
</evidence>
<evidence type="ECO:0000256" key="4">
    <source>
        <dbReference type="ARBA" id="ARBA00022643"/>
    </source>
</evidence>